<dbReference type="AlphaFoldDB" id="L8JL84"/>
<dbReference type="Gene3D" id="3.30.9.10">
    <property type="entry name" value="D-Amino Acid Oxidase, subunit A, domain 2"/>
    <property type="match status" value="1"/>
</dbReference>
<accession>L8JL84</accession>
<dbReference type="Gene3D" id="3.50.50.60">
    <property type="entry name" value="FAD/NAD(P)-binding domain"/>
    <property type="match status" value="2"/>
</dbReference>
<keyword evidence="4" id="KW-1185">Reference proteome</keyword>
<dbReference type="InterPro" id="IPR006076">
    <property type="entry name" value="FAD-dep_OxRdtase"/>
</dbReference>
<evidence type="ECO:0000259" key="2">
    <source>
        <dbReference type="Pfam" id="PF01266"/>
    </source>
</evidence>
<dbReference type="GO" id="GO:0005737">
    <property type="term" value="C:cytoplasm"/>
    <property type="evidence" value="ECO:0007669"/>
    <property type="project" value="TreeGrafter"/>
</dbReference>
<feature type="domain" description="FAD dependent oxidoreductase" evidence="2">
    <location>
        <begin position="3"/>
        <end position="394"/>
    </location>
</feature>
<dbReference type="InterPro" id="IPR036188">
    <property type="entry name" value="FAD/NAD-bd_sf"/>
</dbReference>
<dbReference type="eggNOG" id="COG0665">
    <property type="taxonomic scope" value="Bacteria"/>
</dbReference>
<sequence>MKKVAIIGGGIVGLSSAYYLSQAGFEVTVISDDDKKEGCSYGNAGMIVPSHFIPLAAPGIISQGLRWMLRSDSPFYIKPRFDKNLVSWGWKFYKAATAANVQKAMPLLKALNTSSRELYVQLAEEEGLNFSLCTKGLFTLCKTRHALQEEAQIAVKAKQMGMKAEILTPKELMAMDPGVEFDVEGGVYWPLDAFMVPGRFMAEMQNLLSGRGVKFAAGQIKSITVKGSKIAGLNTDSATVVADEYIVAAGAWSSGLLRNLKVNIPLQGGKGYSVEVNTPPVKPEICSLLAEARVSVTPMDGAVRFGGTMELNGTDRSINLNRVGGIFKSIPGYYPQFKDTDFTASKVWVGLRPCSPDGLPYIGRFKHYDNLIAATGHSMMGMSLGPITGKLVSQVVSGKKTEVDISLLNPDRYL</sequence>
<dbReference type="STRING" id="1237149.C900_05556"/>
<evidence type="ECO:0000313" key="3">
    <source>
        <dbReference type="EMBL" id="ELR68998.1"/>
    </source>
</evidence>
<dbReference type="PANTHER" id="PTHR13847:SF289">
    <property type="entry name" value="GLYCINE OXIDASE"/>
    <property type="match status" value="1"/>
</dbReference>
<dbReference type="Pfam" id="PF01266">
    <property type="entry name" value="DAO"/>
    <property type="match status" value="1"/>
</dbReference>
<dbReference type="GO" id="GO:0016491">
    <property type="term" value="F:oxidoreductase activity"/>
    <property type="evidence" value="ECO:0007669"/>
    <property type="project" value="UniProtKB-KW"/>
</dbReference>
<proteinExistence type="predicted"/>
<organism evidence="3 4">
    <name type="scientific">Fulvivirga imtechensis AK7</name>
    <dbReference type="NCBI Taxonomy" id="1237149"/>
    <lineage>
        <taxon>Bacteria</taxon>
        <taxon>Pseudomonadati</taxon>
        <taxon>Bacteroidota</taxon>
        <taxon>Cytophagia</taxon>
        <taxon>Cytophagales</taxon>
        <taxon>Fulvivirgaceae</taxon>
        <taxon>Fulvivirga</taxon>
    </lineage>
</organism>
<dbReference type="SUPFAM" id="SSF54373">
    <property type="entry name" value="FAD-linked reductases, C-terminal domain"/>
    <property type="match status" value="1"/>
</dbReference>
<dbReference type="SUPFAM" id="SSF51905">
    <property type="entry name" value="FAD/NAD(P)-binding domain"/>
    <property type="match status" value="1"/>
</dbReference>
<reference evidence="3 4" key="1">
    <citation type="submission" date="2012-12" db="EMBL/GenBank/DDBJ databases">
        <title>Genome assembly of Fulvivirga imtechensis AK7.</title>
        <authorList>
            <person name="Nupur N."/>
            <person name="Khatri I."/>
            <person name="Kumar R."/>
            <person name="Subramanian S."/>
            <person name="Pinnaka A."/>
        </authorList>
    </citation>
    <scope>NUCLEOTIDE SEQUENCE [LARGE SCALE GENOMIC DNA]</scope>
    <source>
        <strain evidence="3 4">AK7</strain>
    </source>
</reference>
<dbReference type="PANTHER" id="PTHR13847">
    <property type="entry name" value="SARCOSINE DEHYDROGENASE-RELATED"/>
    <property type="match status" value="1"/>
</dbReference>
<dbReference type="RefSeq" id="WP_009582657.1">
    <property type="nucleotide sequence ID" value="NZ_AMZN01000086.1"/>
</dbReference>
<evidence type="ECO:0000256" key="1">
    <source>
        <dbReference type="ARBA" id="ARBA00023002"/>
    </source>
</evidence>
<protein>
    <submittedName>
        <fullName evidence="3">D-amino acid dehydrogenase small subunit</fullName>
    </submittedName>
</protein>
<evidence type="ECO:0000313" key="4">
    <source>
        <dbReference type="Proteomes" id="UP000011135"/>
    </source>
</evidence>
<comment type="caution">
    <text evidence="3">The sequence shown here is derived from an EMBL/GenBank/DDBJ whole genome shotgun (WGS) entry which is preliminary data.</text>
</comment>
<dbReference type="OrthoDB" id="9794226at2"/>
<keyword evidence="1" id="KW-0560">Oxidoreductase</keyword>
<gene>
    <name evidence="3" type="ORF">C900_05556</name>
</gene>
<dbReference type="Proteomes" id="UP000011135">
    <property type="component" value="Unassembled WGS sequence"/>
</dbReference>
<dbReference type="PATRIC" id="fig|1237149.3.peg.4936"/>
<name>L8JL84_9BACT</name>
<dbReference type="EMBL" id="AMZN01000086">
    <property type="protein sequence ID" value="ELR68998.1"/>
    <property type="molecule type" value="Genomic_DNA"/>
</dbReference>